<sequence length="222" mass="24762">MSLNTVNEELCAFLCYGKHNSTGSDKKVAVAVLGPGSAALPAKRPPVDAERNESNRKLPLLNRQSDDGTMDPSELSAVPCCPTDSSTGLDTTAPWGIKLRPRRAVNRCARCHNHGATDQIKDHKHLCLFQTCKCRKCARFSEHCKVAPAESAFKRQRGGTREEAPDPRTQEDWGRASQRAQLCRHLGHSRRSPQHPPKWLYWLVGPQILCLRPGLQQPRRSN</sequence>
<dbReference type="PROSITE" id="PS50809">
    <property type="entry name" value="DM_2"/>
    <property type="match status" value="1"/>
</dbReference>
<keyword evidence="3 6" id="KW-0862">Zinc</keyword>
<proteinExistence type="inferred from homology"/>
<evidence type="ECO:0000256" key="2">
    <source>
        <dbReference type="ARBA" id="ARBA00022723"/>
    </source>
</evidence>
<keyword evidence="5 6" id="KW-0539">Nucleus</keyword>
<gene>
    <name evidence="9" type="ORF">HJG63_012604</name>
</gene>
<comment type="caution">
    <text evidence="9">The sequence shown here is derived from an EMBL/GenBank/DDBJ whole genome shotgun (WGS) entry which is preliminary data.</text>
</comment>
<evidence type="ECO:0000259" key="8">
    <source>
        <dbReference type="PROSITE" id="PS50809"/>
    </source>
</evidence>
<dbReference type="Gene3D" id="4.10.1040.10">
    <property type="entry name" value="DM DNA-binding domain"/>
    <property type="match status" value="1"/>
</dbReference>
<dbReference type="Proteomes" id="UP000593571">
    <property type="component" value="Unassembled WGS sequence"/>
</dbReference>
<dbReference type="AlphaFoldDB" id="A0A7J8EKU0"/>
<dbReference type="GO" id="GO:0005634">
    <property type="term" value="C:nucleus"/>
    <property type="evidence" value="ECO:0007669"/>
    <property type="project" value="UniProtKB-SubCell"/>
</dbReference>
<feature type="DNA-binding region" description="DM" evidence="6">
    <location>
        <begin position="108"/>
        <end position="155"/>
    </location>
</feature>
<protein>
    <recommendedName>
        <fullName evidence="8">DM domain-containing protein</fullName>
    </recommendedName>
</protein>
<dbReference type="PANTHER" id="PTHR12322:SF17">
    <property type="entry name" value="DM DOMAIN-CONTAINING PROTEIN"/>
    <property type="match status" value="1"/>
</dbReference>
<reference evidence="9 10" key="1">
    <citation type="journal article" date="2020" name="Nature">
        <title>Six reference-quality genomes reveal evolution of bat adaptations.</title>
        <authorList>
            <person name="Jebb D."/>
            <person name="Huang Z."/>
            <person name="Pippel M."/>
            <person name="Hughes G.M."/>
            <person name="Lavrichenko K."/>
            <person name="Devanna P."/>
            <person name="Winkler S."/>
            <person name="Jermiin L.S."/>
            <person name="Skirmuntt E.C."/>
            <person name="Katzourakis A."/>
            <person name="Burkitt-Gray L."/>
            <person name="Ray D.A."/>
            <person name="Sullivan K.A.M."/>
            <person name="Roscito J.G."/>
            <person name="Kirilenko B.M."/>
            <person name="Davalos L.M."/>
            <person name="Corthals A.P."/>
            <person name="Power M.L."/>
            <person name="Jones G."/>
            <person name="Ransome R.D."/>
            <person name="Dechmann D.K.N."/>
            <person name="Locatelli A.G."/>
            <person name="Puechmaille S.J."/>
            <person name="Fedrigo O."/>
            <person name="Jarvis E.D."/>
            <person name="Hiller M."/>
            <person name="Vernes S.C."/>
            <person name="Myers E.W."/>
            <person name="Teeling E.C."/>
        </authorList>
    </citation>
    <scope>NUCLEOTIDE SEQUENCE [LARGE SCALE GENOMIC DNA]</scope>
    <source>
        <strain evidence="9">MRouAeg1</strain>
        <tissue evidence="9">Muscle</tissue>
    </source>
</reference>
<feature type="region of interest" description="Disordered" evidence="7">
    <location>
        <begin position="151"/>
        <end position="175"/>
    </location>
</feature>
<keyword evidence="2 6" id="KW-0479">Metal-binding</keyword>
<keyword evidence="10" id="KW-1185">Reference proteome</keyword>
<dbReference type="InterPro" id="IPR036407">
    <property type="entry name" value="DM_DNA-bd_sf"/>
</dbReference>
<evidence type="ECO:0000256" key="5">
    <source>
        <dbReference type="ARBA" id="ARBA00023242"/>
    </source>
</evidence>
<evidence type="ECO:0000256" key="6">
    <source>
        <dbReference type="PROSITE-ProRule" id="PRU00070"/>
    </source>
</evidence>
<dbReference type="GO" id="GO:0046872">
    <property type="term" value="F:metal ion binding"/>
    <property type="evidence" value="ECO:0007669"/>
    <property type="project" value="UniProtKB-KW"/>
</dbReference>
<evidence type="ECO:0000313" key="9">
    <source>
        <dbReference type="EMBL" id="KAF6435895.1"/>
    </source>
</evidence>
<dbReference type="EMBL" id="JACASE010000009">
    <property type="protein sequence ID" value="KAF6435895.1"/>
    <property type="molecule type" value="Genomic_DNA"/>
</dbReference>
<dbReference type="GO" id="GO:0006355">
    <property type="term" value="P:regulation of DNA-templated transcription"/>
    <property type="evidence" value="ECO:0007669"/>
    <property type="project" value="InterPro"/>
</dbReference>
<comment type="subcellular location">
    <subcellularLocation>
        <location evidence="6">Nucleus</location>
    </subcellularLocation>
</comment>
<dbReference type="PROSITE" id="PS40000">
    <property type="entry name" value="DM_1"/>
    <property type="match status" value="1"/>
</dbReference>
<dbReference type="PANTHER" id="PTHR12322">
    <property type="entry name" value="DOUBLESEX AND MAB-3 RELATED TRANSCRIPTION FACTOR DMRT"/>
    <property type="match status" value="1"/>
</dbReference>
<dbReference type="InterPro" id="IPR001275">
    <property type="entry name" value="DM_DNA-bd"/>
</dbReference>
<organism evidence="9 10">
    <name type="scientific">Rousettus aegyptiacus</name>
    <name type="common">Egyptian fruit bat</name>
    <name type="synonym">Pteropus aegyptiacus</name>
    <dbReference type="NCBI Taxonomy" id="9407"/>
    <lineage>
        <taxon>Eukaryota</taxon>
        <taxon>Metazoa</taxon>
        <taxon>Chordata</taxon>
        <taxon>Craniata</taxon>
        <taxon>Vertebrata</taxon>
        <taxon>Euteleostomi</taxon>
        <taxon>Mammalia</taxon>
        <taxon>Eutheria</taxon>
        <taxon>Laurasiatheria</taxon>
        <taxon>Chiroptera</taxon>
        <taxon>Yinpterochiroptera</taxon>
        <taxon>Pteropodoidea</taxon>
        <taxon>Pteropodidae</taxon>
        <taxon>Rousettinae</taxon>
        <taxon>Rousettus</taxon>
    </lineage>
</organism>
<feature type="region of interest" description="Disordered" evidence="7">
    <location>
        <begin position="37"/>
        <end position="77"/>
    </location>
</feature>
<comment type="similarity">
    <text evidence="1">Belongs to the DMRT family.</text>
</comment>
<keyword evidence="4 6" id="KW-0238">DNA-binding</keyword>
<evidence type="ECO:0000256" key="4">
    <source>
        <dbReference type="ARBA" id="ARBA00023125"/>
    </source>
</evidence>
<dbReference type="Pfam" id="PF00751">
    <property type="entry name" value="DM"/>
    <property type="match status" value="1"/>
</dbReference>
<dbReference type="InterPro" id="IPR026607">
    <property type="entry name" value="DMRT"/>
</dbReference>
<dbReference type="GO" id="GO:0043565">
    <property type="term" value="F:sequence-specific DNA binding"/>
    <property type="evidence" value="ECO:0007669"/>
    <property type="project" value="InterPro"/>
</dbReference>
<evidence type="ECO:0000256" key="1">
    <source>
        <dbReference type="ARBA" id="ARBA00006834"/>
    </source>
</evidence>
<feature type="domain" description="DM" evidence="8">
    <location>
        <begin position="108"/>
        <end position="155"/>
    </location>
</feature>
<name>A0A7J8EKU0_ROUAE</name>
<feature type="compositionally biased region" description="Basic and acidic residues" evidence="7">
    <location>
        <begin position="159"/>
        <end position="174"/>
    </location>
</feature>
<evidence type="ECO:0000256" key="7">
    <source>
        <dbReference type="SAM" id="MobiDB-lite"/>
    </source>
</evidence>
<evidence type="ECO:0000256" key="3">
    <source>
        <dbReference type="ARBA" id="ARBA00022833"/>
    </source>
</evidence>
<dbReference type="SUPFAM" id="SSF82927">
    <property type="entry name" value="Cysteine-rich DNA binding domain, (DM domain)"/>
    <property type="match status" value="1"/>
</dbReference>
<feature type="compositionally biased region" description="Basic and acidic residues" evidence="7">
    <location>
        <begin position="45"/>
        <end position="56"/>
    </location>
</feature>
<evidence type="ECO:0000313" key="10">
    <source>
        <dbReference type="Proteomes" id="UP000593571"/>
    </source>
</evidence>
<accession>A0A7J8EKU0</accession>